<accession>A0A852WYV8</accession>
<evidence type="ECO:0000313" key="4">
    <source>
        <dbReference type="EMBL" id="NYG36202.1"/>
    </source>
</evidence>
<dbReference type="Pfam" id="PF01494">
    <property type="entry name" value="FAD_binding_3"/>
    <property type="match status" value="1"/>
</dbReference>
<dbReference type="InterPro" id="IPR050493">
    <property type="entry name" value="FAD-dep_Monooxygenase_BioMet"/>
</dbReference>
<organism evidence="4 5">
    <name type="scientific">Janibacter alkaliphilus</name>
    <dbReference type="NCBI Taxonomy" id="1069963"/>
    <lineage>
        <taxon>Bacteria</taxon>
        <taxon>Bacillati</taxon>
        <taxon>Actinomycetota</taxon>
        <taxon>Actinomycetes</taxon>
        <taxon>Micrococcales</taxon>
        <taxon>Intrasporangiaceae</taxon>
        <taxon>Janibacter</taxon>
    </lineage>
</organism>
<evidence type="ECO:0000256" key="1">
    <source>
        <dbReference type="ARBA" id="ARBA00023002"/>
    </source>
</evidence>
<dbReference type="EMBL" id="JACBZX010000001">
    <property type="protein sequence ID" value="NYG36202.1"/>
    <property type="molecule type" value="Genomic_DNA"/>
</dbReference>
<sequence length="335" mass="35252">MTQRPHVLVVGGGIAGLSLAAALDPERWRVTLVEGRPERAGAGAGLALWPGALRALDRLGVGEGLRRDSVAPTDGALRRPDGRALVHLPAGRSGLRLVARPALLEALERAVPEQVARRTEEVADPQALADRLGADLLVGADGVRSAVRRSAWPRAVERPTPWVAVRGTTATAPEVSGEWWGRGRLAGISPVPGGTYWFLAWRSALPGRDLDPAAALAEARAGYAGWDPRVSALLADAEPEAVLAQRIHVAPPMRSLVAGRTVLLGDAAHAMTPNLGRGAAEAVLDALALADALHRHGPECGPAAYQRRRIVVGQALRVTSGAMMHLATARLPRRT</sequence>
<dbReference type="PANTHER" id="PTHR13789">
    <property type="entry name" value="MONOOXYGENASE"/>
    <property type="match status" value="1"/>
</dbReference>
<evidence type="ECO:0000256" key="2">
    <source>
        <dbReference type="ARBA" id="ARBA00023033"/>
    </source>
</evidence>
<name>A0A852WYV8_9MICO</name>
<keyword evidence="2" id="KW-0503">Monooxygenase</keyword>
<reference evidence="4 5" key="1">
    <citation type="submission" date="2020-07" db="EMBL/GenBank/DDBJ databases">
        <title>Sequencing the genomes of 1000 actinobacteria strains.</title>
        <authorList>
            <person name="Klenk H.-P."/>
        </authorList>
    </citation>
    <scope>NUCLEOTIDE SEQUENCE [LARGE SCALE GENOMIC DNA]</scope>
    <source>
        <strain evidence="4 5">DSM 24723</strain>
    </source>
</reference>
<proteinExistence type="predicted"/>
<feature type="domain" description="FAD-binding" evidence="3">
    <location>
        <begin position="6"/>
        <end position="294"/>
    </location>
</feature>
<protein>
    <submittedName>
        <fullName evidence="4">2-polyprenyl-6-methoxyphenol hydroxylase-like FAD-dependent oxidoreductase</fullName>
    </submittedName>
</protein>
<dbReference type="Gene3D" id="3.50.50.60">
    <property type="entry name" value="FAD/NAD(P)-binding domain"/>
    <property type="match status" value="1"/>
</dbReference>
<dbReference type="RefSeq" id="WP_179461754.1">
    <property type="nucleotide sequence ID" value="NZ_JACBZX010000001.1"/>
</dbReference>
<evidence type="ECO:0000259" key="3">
    <source>
        <dbReference type="Pfam" id="PF01494"/>
    </source>
</evidence>
<dbReference type="Proteomes" id="UP000592181">
    <property type="component" value="Unassembled WGS sequence"/>
</dbReference>
<comment type="caution">
    <text evidence="4">The sequence shown here is derived from an EMBL/GenBank/DDBJ whole genome shotgun (WGS) entry which is preliminary data.</text>
</comment>
<keyword evidence="5" id="KW-1185">Reference proteome</keyword>
<dbReference type="SUPFAM" id="SSF51905">
    <property type="entry name" value="FAD/NAD(P)-binding domain"/>
    <property type="match status" value="1"/>
</dbReference>
<dbReference type="InterPro" id="IPR002938">
    <property type="entry name" value="FAD-bd"/>
</dbReference>
<dbReference type="InterPro" id="IPR036188">
    <property type="entry name" value="FAD/NAD-bd_sf"/>
</dbReference>
<dbReference type="PANTHER" id="PTHR13789:SF309">
    <property type="entry name" value="PUTATIVE (AFU_ORTHOLOGUE AFUA_6G14510)-RELATED"/>
    <property type="match status" value="1"/>
</dbReference>
<dbReference type="AlphaFoldDB" id="A0A852WYV8"/>
<gene>
    <name evidence="4" type="ORF">BJY28_000671</name>
</gene>
<keyword evidence="1" id="KW-0560">Oxidoreductase</keyword>
<dbReference type="GO" id="GO:0004497">
    <property type="term" value="F:monooxygenase activity"/>
    <property type="evidence" value="ECO:0007669"/>
    <property type="project" value="UniProtKB-KW"/>
</dbReference>
<evidence type="ECO:0000313" key="5">
    <source>
        <dbReference type="Proteomes" id="UP000592181"/>
    </source>
</evidence>
<dbReference type="GO" id="GO:0071949">
    <property type="term" value="F:FAD binding"/>
    <property type="evidence" value="ECO:0007669"/>
    <property type="project" value="InterPro"/>
</dbReference>
<dbReference type="PRINTS" id="PR00420">
    <property type="entry name" value="RNGMNOXGNASE"/>
</dbReference>